<dbReference type="AlphaFoldDB" id="A0A4Q7NPK6"/>
<sequence>MTWPTGFGSPLNGHLGSRVDALVDGQLAHGERERALAHVAHCPSCRRELMAAREVKATLGRLGEPPVPGDLTSRLLAVAGPDDLGGPLPGPPPALASSRRVPAGAVGALGLAVGAVLLVGLPSAGSGGGPSPRATPAVRGTGARAGTTARTPVRAQSAAVVRTSSGVSTAARPEQRRAAEPPLLGVESARHEPVLAQLTAVRAAAAPTGTRAQR</sequence>
<evidence type="ECO:0000259" key="4">
    <source>
        <dbReference type="Pfam" id="PF13490"/>
    </source>
</evidence>
<evidence type="ECO:0000256" key="2">
    <source>
        <dbReference type="ARBA" id="ARBA00023163"/>
    </source>
</evidence>
<keyword evidence="6" id="KW-1185">Reference proteome</keyword>
<evidence type="ECO:0000313" key="5">
    <source>
        <dbReference type="EMBL" id="RZS87245.1"/>
    </source>
</evidence>
<gene>
    <name evidence="5" type="ORF">EV189_2670</name>
</gene>
<name>A0A4Q7NPK6_9ACTN</name>
<dbReference type="RefSeq" id="WP_130493388.1">
    <property type="nucleotide sequence ID" value="NZ_SGXD01000003.1"/>
</dbReference>
<feature type="compositionally biased region" description="Low complexity" evidence="3">
    <location>
        <begin position="131"/>
        <end position="155"/>
    </location>
</feature>
<comment type="caution">
    <text evidence="5">The sequence shown here is derived from an EMBL/GenBank/DDBJ whole genome shotgun (WGS) entry which is preliminary data.</text>
</comment>
<dbReference type="InterPro" id="IPR041916">
    <property type="entry name" value="Anti_sigma_zinc_sf"/>
</dbReference>
<proteinExistence type="predicted"/>
<dbReference type="InterPro" id="IPR027383">
    <property type="entry name" value="Znf_put"/>
</dbReference>
<evidence type="ECO:0000256" key="3">
    <source>
        <dbReference type="SAM" id="MobiDB-lite"/>
    </source>
</evidence>
<keyword evidence="1" id="KW-0805">Transcription regulation</keyword>
<feature type="region of interest" description="Disordered" evidence="3">
    <location>
        <begin position="124"/>
        <end position="186"/>
    </location>
</feature>
<dbReference type="EMBL" id="SGXD01000003">
    <property type="protein sequence ID" value="RZS87245.1"/>
    <property type="molecule type" value="Genomic_DNA"/>
</dbReference>
<evidence type="ECO:0000313" key="6">
    <source>
        <dbReference type="Proteomes" id="UP000293638"/>
    </source>
</evidence>
<reference evidence="5 6" key="1">
    <citation type="submission" date="2019-02" db="EMBL/GenBank/DDBJ databases">
        <title>Genomic Encyclopedia of Type Strains, Phase IV (KMG-IV): sequencing the most valuable type-strain genomes for metagenomic binning, comparative biology and taxonomic classification.</title>
        <authorList>
            <person name="Goeker M."/>
        </authorList>
    </citation>
    <scope>NUCLEOTIDE SEQUENCE [LARGE SCALE GENOMIC DNA]</scope>
    <source>
        <strain evidence="5 6">DSM 45622</strain>
    </source>
</reference>
<dbReference type="OrthoDB" id="3743969at2"/>
<organism evidence="5 6">
    <name type="scientific">Motilibacter rhizosphaerae</name>
    <dbReference type="NCBI Taxonomy" id="598652"/>
    <lineage>
        <taxon>Bacteria</taxon>
        <taxon>Bacillati</taxon>
        <taxon>Actinomycetota</taxon>
        <taxon>Actinomycetes</taxon>
        <taxon>Motilibacterales</taxon>
        <taxon>Motilibacteraceae</taxon>
        <taxon>Motilibacter</taxon>
    </lineage>
</organism>
<evidence type="ECO:0000256" key="1">
    <source>
        <dbReference type="ARBA" id="ARBA00023015"/>
    </source>
</evidence>
<dbReference type="Pfam" id="PF13490">
    <property type="entry name" value="zf-HC2"/>
    <property type="match status" value="1"/>
</dbReference>
<keyword evidence="2" id="KW-0804">Transcription</keyword>
<protein>
    <submittedName>
        <fullName evidence="5">Putative zinc finger protein</fullName>
    </submittedName>
</protein>
<dbReference type="Proteomes" id="UP000293638">
    <property type="component" value="Unassembled WGS sequence"/>
</dbReference>
<feature type="domain" description="Putative zinc-finger" evidence="4">
    <location>
        <begin position="18"/>
        <end position="46"/>
    </location>
</feature>
<dbReference type="Gene3D" id="1.10.10.1320">
    <property type="entry name" value="Anti-sigma factor, zinc-finger domain"/>
    <property type="match status" value="1"/>
</dbReference>
<accession>A0A4Q7NPK6</accession>